<feature type="domain" description="N-acetyltransferase" evidence="3">
    <location>
        <begin position="9"/>
        <end position="168"/>
    </location>
</feature>
<dbReference type="InterPro" id="IPR016181">
    <property type="entry name" value="Acyl_CoA_acyltransferase"/>
</dbReference>
<dbReference type="GO" id="GO:0016747">
    <property type="term" value="F:acyltransferase activity, transferring groups other than amino-acyl groups"/>
    <property type="evidence" value="ECO:0007669"/>
    <property type="project" value="InterPro"/>
</dbReference>
<dbReference type="eggNOG" id="arCOG00826">
    <property type="taxonomic scope" value="Archaea"/>
</dbReference>
<evidence type="ECO:0000313" key="4">
    <source>
        <dbReference type="EMBL" id="CAI50155.1"/>
    </source>
</evidence>
<dbReference type="Proteomes" id="UP000002698">
    <property type="component" value="Chromosome"/>
</dbReference>
<dbReference type="PROSITE" id="PS51186">
    <property type="entry name" value="GNAT"/>
    <property type="match status" value="1"/>
</dbReference>
<keyword evidence="1 4" id="KW-0808">Transferase</keyword>
<dbReference type="GeneID" id="3701983"/>
<dbReference type="SUPFAM" id="SSF55729">
    <property type="entry name" value="Acyl-CoA N-acyltransferases (Nat)"/>
    <property type="match status" value="1"/>
</dbReference>
<name>A0A1U7EY74_NATPD</name>
<dbReference type="AlphaFoldDB" id="A0A1U7EY74"/>
<evidence type="ECO:0000313" key="5">
    <source>
        <dbReference type="Proteomes" id="UP000002698"/>
    </source>
</evidence>
<dbReference type="PANTHER" id="PTHR43877">
    <property type="entry name" value="AMINOALKYLPHOSPHONATE N-ACETYLTRANSFERASE-RELATED-RELATED"/>
    <property type="match status" value="1"/>
</dbReference>
<dbReference type="InterPro" id="IPR050832">
    <property type="entry name" value="Bact_Acetyltransf"/>
</dbReference>
<proteinExistence type="predicted"/>
<dbReference type="Pfam" id="PF00583">
    <property type="entry name" value="Acetyltransf_1"/>
    <property type="match status" value="1"/>
</dbReference>
<evidence type="ECO:0000259" key="3">
    <source>
        <dbReference type="PROSITE" id="PS51186"/>
    </source>
</evidence>
<dbReference type="STRING" id="348780.NP_4128A"/>
<dbReference type="EnsemblBacteria" id="CAI50155">
    <property type="protein sequence ID" value="CAI50155"/>
    <property type="gene ID" value="NP_4128A"/>
</dbReference>
<gene>
    <name evidence="4" type="ordered locus">NP_4128A</name>
</gene>
<keyword evidence="2 4" id="KW-0012">Acyltransferase</keyword>
<dbReference type="InterPro" id="IPR000182">
    <property type="entry name" value="GNAT_dom"/>
</dbReference>
<dbReference type="EC" id="2.3.1.-" evidence="4"/>
<dbReference type="HOGENOM" id="CLU_105299_0_0_2"/>
<keyword evidence="5" id="KW-1185">Reference proteome</keyword>
<accession>A0A1U7EY74</accession>
<sequence length="168" mass="18302">MSGEPPVDVDIEPADADDADRIADMWVDLATDQRRHGSHLRPEENRSRIHESMLQHAVADTALVARRAGAVVGFVTYGVETDAYEQDVTRGIVYNLYVTPDHRGEGIGSALLAAAEAELDADGADAVGLQAMADNEAARSFYRDHGYTPHRVELEKAIRTDTLKTDDG</sequence>
<evidence type="ECO:0000256" key="1">
    <source>
        <dbReference type="ARBA" id="ARBA00022679"/>
    </source>
</evidence>
<organism evidence="4 5">
    <name type="scientific">Natronomonas pharaonis (strain ATCC 35678 / DSM 2160 / CIP 103997 / JCM 8858 / NBRC 14720 / NCIMB 2260 / Gabara)</name>
    <name type="common">Halobacterium pharaonis</name>
    <dbReference type="NCBI Taxonomy" id="348780"/>
    <lineage>
        <taxon>Archaea</taxon>
        <taxon>Methanobacteriati</taxon>
        <taxon>Methanobacteriota</taxon>
        <taxon>Stenosarchaea group</taxon>
        <taxon>Halobacteria</taxon>
        <taxon>Halobacteriales</taxon>
        <taxon>Natronomonadaceae</taxon>
        <taxon>Natronomonas</taxon>
    </lineage>
</organism>
<dbReference type="CDD" id="cd04301">
    <property type="entry name" value="NAT_SF"/>
    <property type="match status" value="1"/>
</dbReference>
<dbReference type="KEGG" id="nph:NP_4128A"/>
<dbReference type="EMBL" id="CR936257">
    <property type="protein sequence ID" value="CAI50155.1"/>
    <property type="molecule type" value="Genomic_DNA"/>
</dbReference>
<protein>
    <submittedName>
        <fullName evidence="4">GNAT family acetyltransferase</fullName>
        <ecNumber evidence="4">2.3.1.-</ecNumber>
    </submittedName>
</protein>
<reference evidence="4 5" key="1">
    <citation type="journal article" date="2005" name="Genome Res.">
        <title>Living with two extremes: conclusions from the genome sequence of Natronomonas pharaonis.</title>
        <authorList>
            <person name="Falb M."/>
            <person name="Pfeiffer F."/>
            <person name="Palm P."/>
            <person name="Rodewald K."/>
            <person name="Hickmann V."/>
            <person name="Tittor J."/>
            <person name="Oesterhelt D."/>
        </authorList>
    </citation>
    <scope>NUCLEOTIDE SEQUENCE [LARGE SCALE GENOMIC DNA]</scope>
    <source>
        <strain evidence="5">ATCC 35678 / DSM 2160 / CIP 103997 / JCM 8858 / NBRC 14720 / NCIMB 2260 / Gabara</strain>
    </source>
</reference>
<dbReference type="RefSeq" id="WP_011323771.1">
    <property type="nucleotide sequence ID" value="NC_007426.1"/>
</dbReference>
<evidence type="ECO:0000256" key="2">
    <source>
        <dbReference type="ARBA" id="ARBA00023315"/>
    </source>
</evidence>
<dbReference type="Gene3D" id="3.40.630.30">
    <property type="match status" value="1"/>
</dbReference>